<name>A0A4C1TX72_EUMVA</name>
<evidence type="ECO:0000313" key="2">
    <source>
        <dbReference type="Proteomes" id="UP000299102"/>
    </source>
</evidence>
<keyword evidence="2" id="KW-1185">Reference proteome</keyword>
<comment type="caution">
    <text evidence="1">The sequence shown here is derived from an EMBL/GenBank/DDBJ whole genome shotgun (WGS) entry which is preliminary data.</text>
</comment>
<evidence type="ECO:0000313" key="1">
    <source>
        <dbReference type="EMBL" id="GBP18632.1"/>
    </source>
</evidence>
<reference evidence="1 2" key="1">
    <citation type="journal article" date="2019" name="Commun. Biol.">
        <title>The bagworm genome reveals a unique fibroin gene that provides high tensile strength.</title>
        <authorList>
            <person name="Kono N."/>
            <person name="Nakamura H."/>
            <person name="Ohtoshi R."/>
            <person name="Tomita M."/>
            <person name="Numata K."/>
            <person name="Arakawa K."/>
        </authorList>
    </citation>
    <scope>NUCLEOTIDE SEQUENCE [LARGE SCALE GENOMIC DNA]</scope>
</reference>
<dbReference type="Proteomes" id="UP000299102">
    <property type="component" value="Unassembled WGS sequence"/>
</dbReference>
<proteinExistence type="predicted"/>
<dbReference type="AlphaFoldDB" id="A0A4C1TX72"/>
<dbReference type="EMBL" id="BGZK01000099">
    <property type="protein sequence ID" value="GBP18632.1"/>
    <property type="molecule type" value="Genomic_DNA"/>
</dbReference>
<gene>
    <name evidence="1" type="ORF">EVAR_14402_1</name>
</gene>
<protein>
    <submittedName>
        <fullName evidence="1">Uncharacterized protein</fullName>
    </submittedName>
</protein>
<sequence length="120" mass="13952">MVQWEAILWPISHIMFIQGHRYLTMKMNDTRKVTLISLFVYYRAMLWSTGYNTKIMACSLRCHTLTEYRCKVTAFTVAVRPITESLCCRLPLHHLTPTSIGPLAAPTDILFLPKRLAVHW</sequence>
<accession>A0A4C1TX72</accession>
<organism evidence="1 2">
    <name type="scientific">Eumeta variegata</name>
    <name type="common">Bagworm moth</name>
    <name type="synonym">Eumeta japonica</name>
    <dbReference type="NCBI Taxonomy" id="151549"/>
    <lineage>
        <taxon>Eukaryota</taxon>
        <taxon>Metazoa</taxon>
        <taxon>Ecdysozoa</taxon>
        <taxon>Arthropoda</taxon>
        <taxon>Hexapoda</taxon>
        <taxon>Insecta</taxon>
        <taxon>Pterygota</taxon>
        <taxon>Neoptera</taxon>
        <taxon>Endopterygota</taxon>
        <taxon>Lepidoptera</taxon>
        <taxon>Glossata</taxon>
        <taxon>Ditrysia</taxon>
        <taxon>Tineoidea</taxon>
        <taxon>Psychidae</taxon>
        <taxon>Oiketicinae</taxon>
        <taxon>Eumeta</taxon>
    </lineage>
</organism>